<dbReference type="Pfam" id="PF03466">
    <property type="entry name" value="LysR_substrate"/>
    <property type="match status" value="1"/>
</dbReference>
<keyword evidence="4" id="KW-0804">Transcription</keyword>
<dbReference type="RefSeq" id="WP_017929491.1">
    <property type="nucleotide sequence ID" value="NZ_KB823001.1"/>
</dbReference>
<dbReference type="AlphaFoldDB" id="A0A017HJ59"/>
<dbReference type="EMBL" id="APGJ01000001">
    <property type="protein sequence ID" value="EYD73824.1"/>
    <property type="molecule type" value="Genomic_DNA"/>
</dbReference>
<dbReference type="PATRIC" id="fig|1122180.6.peg.385"/>
<comment type="caution">
    <text evidence="6">The sequence shown here is derived from an EMBL/GenBank/DDBJ whole genome shotgun (WGS) entry which is preliminary data.</text>
</comment>
<dbReference type="PANTHER" id="PTHR30419">
    <property type="entry name" value="HTH-TYPE TRANSCRIPTIONAL REGULATOR YBHD"/>
    <property type="match status" value="1"/>
</dbReference>
<dbReference type="InterPro" id="IPR036390">
    <property type="entry name" value="WH_DNA-bd_sf"/>
</dbReference>
<dbReference type="FunFam" id="1.10.10.10:FF:000001">
    <property type="entry name" value="LysR family transcriptional regulator"/>
    <property type="match status" value="1"/>
</dbReference>
<protein>
    <submittedName>
        <fullName evidence="6">Transcriptional regulator, LysR family</fullName>
    </submittedName>
</protein>
<dbReference type="GO" id="GO:0003677">
    <property type="term" value="F:DNA binding"/>
    <property type="evidence" value="ECO:0007669"/>
    <property type="project" value="UniProtKB-KW"/>
</dbReference>
<dbReference type="InterPro" id="IPR050950">
    <property type="entry name" value="HTH-type_LysR_regulators"/>
</dbReference>
<evidence type="ECO:0000256" key="3">
    <source>
        <dbReference type="ARBA" id="ARBA00023125"/>
    </source>
</evidence>
<dbReference type="GO" id="GO:0003700">
    <property type="term" value="F:DNA-binding transcription factor activity"/>
    <property type="evidence" value="ECO:0007669"/>
    <property type="project" value="InterPro"/>
</dbReference>
<feature type="domain" description="HTH lysR-type" evidence="5">
    <location>
        <begin position="1"/>
        <end position="58"/>
    </location>
</feature>
<comment type="similarity">
    <text evidence="1">Belongs to the LysR transcriptional regulatory family.</text>
</comment>
<dbReference type="Pfam" id="PF00126">
    <property type="entry name" value="HTH_1"/>
    <property type="match status" value="1"/>
</dbReference>
<evidence type="ECO:0000259" key="5">
    <source>
        <dbReference type="PROSITE" id="PS50931"/>
    </source>
</evidence>
<dbReference type="InterPro" id="IPR000847">
    <property type="entry name" value="LysR_HTH_N"/>
</dbReference>
<dbReference type="GO" id="GO:0005829">
    <property type="term" value="C:cytosol"/>
    <property type="evidence" value="ECO:0007669"/>
    <property type="project" value="TreeGrafter"/>
</dbReference>
<dbReference type="STRING" id="1122180.Lokhon_00380"/>
<dbReference type="PROSITE" id="PS50931">
    <property type="entry name" value="HTH_LYSR"/>
    <property type="match status" value="1"/>
</dbReference>
<evidence type="ECO:0000256" key="4">
    <source>
        <dbReference type="ARBA" id="ARBA00023163"/>
    </source>
</evidence>
<keyword evidence="2" id="KW-0805">Transcription regulation</keyword>
<organism evidence="6 7">
    <name type="scientific">Limimaricola hongkongensis DSM 17492</name>
    <dbReference type="NCBI Taxonomy" id="1122180"/>
    <lineage>
        <taxon>Bacteria</taxon>
        <taxon>Pseudomonadati</taxon>
        <taxon>Pseudomonadota</taxon>
        <taxon>Alphaproteobacteria</taxon>
        <taxon>Rhodobacterales</taxon>
        <taxon>Paracoccaceae</taxon>
        <taxon>Limimaricola</taxon>
    </lineage>
</organism>
<sequence>MHAAFLRYFTVVARAGSIRAASEQLHVASSAISRQIQKVEDELGTPLFERLPGGLRLTQAGKRLLAHADRTLNDFEVLKGELGALRGEKTGTVSIASLDSLLVSFLPEQVSKYHKAHPKVDFRVRTGAHGTVATMVAEGEADLGITFSLARPEDTEFIAPIPMPLMAMVARDHPLAERESVTLSDCAAYNLLLQLDTAPIRSLIEMELSVLNRTGRVLAASNNLMMLKPMILEGDGVAFYTPLGMVHELAEGSIVAVPLAGTRLGGLELGLLVPRRRKLTQASEALVAQLTEGLEALREAPWMQKFNALERA</sequence>
<evidence type="ECO:0000313" key="6">
    <source>
        <dbReference type="EMBL" id="EYD73824.1"/>
    </source>
</evidence>
<dbReference type="SUPFAM" id="SSF46785">
    <property type="entry name" value="Winged helix' DNA-binding domain"/>
    <property type="match status" value="1"/>
</dbReference>
<keyword evidence="3" id="KW-0238">DNA-binding</keyword>
<dbReference type="OrthoDB" id="8479357at2"/>
<reference evidence="6 7" key="1">
    <citation type="submission" date="2013-03" db="EMBL/GenBank/DDBJ databases">
        <authorList>
            <person name="Fiebig A."/>
            <person name="Goeker M."/>
            <person name="Klenk H.-P.P."/>
        </authorList>
    </citation>
    <scope>NUCLEOTIDE SEQUENCE [LARGE SCALE GENOMIC DNA]</scope>
    <source>
        <strain evidence="6 7">DSM 17492</strain>
    </source>
</reference>
<evidence type="ECO:0000256" key="2">
    <source>
        <dbReference type="ARBA" id="ARBA00023015"/>
    </source>
</evidence>
<dbReference type="SUPFAM" id="SSF53850">
    <property type="entry name" value="Periplasmic binding protein-like II"/>
    <property type="match status" value="1"/>
</dbReference>
<dbReference type="PRINTS" id="PR00039">
    <property type="entry name" value="HTHLYSR"/>
</dbReference>
<dbReference type="Gene3D" id="3.40.190.290">
    <property type="match status" value="1"/>
</dbReference>
<dbReference type="Gene3D" id="1.10.10.10">
    <property type="entry name" value="Winged helix-like DNA-binding domain superfamily/Winged helix DNA-binding domain"/>
    <property type="match status" value="1"/>
</dbReference>
<dbReference type="Proteomes" id="UP000025047">
    <property type="component" value="Unassembled WGS sequence"/>
</dbReference>
<name>A0A017HJ59_9RHOB</name>
<proteinExistence type="inferred from homology"/>
<dbReference type="eggNOG" id="COG0583">
    <property type="taxonomic scope" value="Bacteria"/>
</dbReference>
<evidence type="ECO:0000313" key="7">
    <source>
        <dbReference type="Proteomes" id="UP000025047"/>
    </source>
</evidence>
<gene>
    <name evidence="6" type="ORF">Lokhon_00380</name>
</gene>
<dbReference type="InterPro" id="IPR036388">
    <property type="entry name" value="WH-like_DNA-bd_sf"/>
</dbReference>
<evidence type="ECO:0000256" key="1">
    <source>
        <dbReference type="ARBA" id="ARBA00009437"/>
    </source>
</evidence>
<dbReference type="InterPro" id="IPR005119">
    <property type="entry name" value="LysR_subst-bd"/>
</dbReference>
<keyword evidence="7" id="KW-1185">Reference proteome</keyword>
<dbReference type="HOGENOM" id="CLU_039613_6_0_5"/>
<accession>A0A017HJ59</accession>